<evidence type="ECO:0000313" key="1">
    <source>
        <dbReference type="EMBL" id="KAK7054467.1"/>
    </source>
</evidence>
<keyword evidence="2" id="KW-1185">Reference proteome</keyword>
<evidence type="ECO:0000313" key="2">
    <source>
        <dbReference type="Proteomes" id="UP001383192"/>
    </source>
</evidence>
<proteinExistence type="predicted"/>
<protein>
    <recommendedName>
        <fullName evidence="3">F-actin-capping protein subunit alpha</fullName>
    </recommendedName>
</protein>
<accession>A0AAW0DPX0</accession>
<gene>
    <name evidence="1" type="ORF">VNI00_003665</name>
</gene>
<dbReference type="Proteomes" id="UP001383192">
    <property type="component" value="Unassembled WGS sequence"/>
</dbReference>
<sequence>MSTTTPSATLKAAVDQLISVALNENHDEALRKRVETLEMHIKARDDTIRLLRDSLADLTIATPPLSAPSDSLVLRAPRTYPREAHAIYPDFIDEGWPEKLDFHAQLAIAIARAVTGLRIVKVNATDRRNGRFVDYEASCMLTSERDVGDTVTSTLTLHFSLHFQNATKGTKTEKIVRYVPDENVHLSDGVLEVIAELKRWTQFELDDVFKFLPNARAVLDKAHDLQIEEQAKNTHAMDIDVVKKGAESDSALSEEE</sequence>
<evidence type="ECO:0008006" key="3">
    <source>
        <dbReference type="Google" id="ProtNLM"/>
    </source>
</evidence>
<organism evidence="1 2">
    <name type="scientific">Paramarasmius palmivorus</name>
    <dbReference type="NCBI Taxonomy" id="297713"/>
    <lineage>
        <taxon>Eukaryota</taxon>
        <taxon>Fungi</taxon>
        <taxon>Dikarya</taxon>
        <taxon>Basidiomycota</taxon>
        <taxon>Agaricomycotina</taxon>
        <taxon>Agaricomycetes</taxon>
        <taxon>Agaricomycetidae</taxon>
        <taxon>Agaricales</taxon>
        <taxon>Marasmiineae</taxon>
        <taxon>Marasmiaceae</taxon>
        <taxon>Paramarasmius</taxon>
    </lineage>
</organism>
<reference evidence="1 2" key="1">
    <citation type="submission" date="2024-01" db="EMBL/GenBank/DDBJ databases">
        <title>A draft genome for a cacao thread blight-causing isolate of Paramarasmius palmivorus.</title>
        <authorList>
            <person name="Baruah I.K."/>
            <person name="Bukari Y."/>
            <person name="Amoako-Attah I."/>
            <person name="Meinhardt L.W."/>
            <person name="Bailey B.A."/>
            <person name="Cohen S.P."/>
        </authorList>
    </citation>
    <scope>NUCLEOTIDE SEQUENCE [LARGE SCALE GENOMIC DNA]</scope>
    <source>
        <strain evidence="1 2">GH-12</strain>
    </source>
</reference>
<dbReference type="EMBL" id="JAYKXP010000009">
    <property type="protein sequence ID" value="KAK7054467.1"/>
    <property type="molecule type" value="Genomic_DNA"/>
</dbReference>
<name>A0AAW0DPX0_9AGAR</name>
<dbReference type="AlphaFoldDB" id="A0AAW0DPX0"/>
<comment type="caution">
    <text evidence="1">The sequence shown here is derived from an EMBL/GenBank/DDBJ whole genome shotgun (WGS) entry which is preliminary data.</text>
</comment>